<evidence type="ECO:0000256" key="1">
    <source>
        <dbReference type="SAM" id="MobiDB-lite"/>
    </source>
</evidence>
<evidence type="ECO:0000313" key="2">
    <source>
        <dbReference type="EMBL" id="SHN53623.1"/>
    </source>
</evidence>
<dbReference type="Pfam" id="PF00106">
    <property type="entry name" value="adh_short"/>
    <property type="match status" value="1"/>
</dbReference>
<dbReference type="GO" id="GO:0016491">
    <property type="term" value="F:oxidoreductase activity"/>
    <property type="evidence" value="ECO:0007669"/>
    <property type="project" value="TreeGrafter"/>
</dbReference>
<keyword evidence="3" id="KW-1185">Reference proteome</keyword>
<dbReference type="Gene3D" id="3.40.50.720">
    <property type="entry name" value="NAD(P)-binding Rossmann-like Domain"/>
    <property type="match status" value="1"/>
</dbReference>
<dbReference type="InterPro" id="IPR036291">
    <property type="entry name" value="NAD(P)-bd_dom_sf"/>
</dbReference>
<dbReference type="STRING" id="198312.SAMN02745193_00987"/>
<dbReference type="InterPro" id="IPR051468">
    <property type="entry name" value="Fungal_SecMetab_SDRs"/>
</dbReference>
<dbReference type="Proteomes" id="UP000184391">
    <property type="component" value="Unassembled WGS sequence"/>
</dbReference>
<reference evidence="3" key="1">
    <citation type="submission" date="2016-12" db="EMBL/GenBank/DDBJ databases">
        <authorList>
            <person name="Varghese N."/>
            <person name="Submissions S."/>
        </authorList>
    </citation>
    <scope>NUCLEOTIDE SEQUENCE [LARGE SCALE GENOMIC DNA]</scope>
    <source>
        <strain evidence="3">DSM 11032</strain>
    </source>
</reference>
<dbReference type="GO" id="GO:0005737">
    <property type="term" value="C:cytoplasm"/>
    <property type="evidence" value="ECO:0007669"/>
    <property type="project" value="TreeGrafter"/>
</dbReference>
<feature type="region of interest" description="Disordered" evidence="1">
    <location>
        <begin position="1"/>
        <end position="20"/>
    </location>
</feature>
<accession>A0A1M7S5D1</accession>
<name>A0A1M7S5D1_9SPHN</name>
<sequence length="277" mass="28710">MSPAAGTWGAWRKEAKSVEPSGHARTLADMDHVGQQAHAWPRSAAVFGASGGIGRALCDGLAACGTQVIHAGSRAGTDPAGAGMRPFAFDLTDEATIAAAAEAMRDDPPEWVIIATGVLTLADGAGPERTYKRLDAAAMAEVFALNTIGPALIAKHILPLMPRGRRFVFAALSARVGSISDNRLGGWHSYRASKAALNMLIKNLALELARTHPEGVIAGLHPGTVDSALSQPFQSNLPDGQLTAPGDAAGNLLGVLARLGPEQSGQVFDFRGEQVPA</sequence>
<dbReference type="PANTHER" id="PTHR43544:SF12">
    <property type="entry name" value="NAD(P)-BINDING ROSSMANN-FOLD SUPERFAMILY PROTEIN"/>
    <property type="match status" value="1"/>
</dbReference>
<proteinExistence type="predicted"/>
<dbReference type="PANTHER" id="PTHR43544">
    <property type="entry name" value="SHORT-CHAIN DEHYDROGENASE/REDUCTASE"/>
    <property type="match status" value="1"/>
</dbReference>
<dbReference type="InterPro" id="IPR002347">
    <property type="entry name" value="SDR_fam"/>
</dbReference>
<dbReference type="EMBL" id="FRDF01000005">
    <property type="protein sequence ID" value="SHN53623.1"/>
    <property type="molecule type" value="Genomic_DNA"/>
</dbReference>
<gene>
    <name evidence="2" type="ORF">SAMN02745193_00987</name>
</gene>
<dbReference type="AlphaFoldDB" id="A0A1M7S5D1"/>
<dbReference type="SUPFAM" id="SSF51735">
    <property type="entry name" value="NAD(P)-binding Rossmann-fold domains"/>
    <property type="match status" value="1"/>
</dbReference>
<organism evidence="2 3">
    <name type="scientific">Erythrobacter sanguineus</name>
    <dbReference type="NCBI Taxonomy" id="198312"/>
    <lineage>
        <taxon>Bacteria</taxon>
        <taxon>Pseudomonadati</taxon>
        <taxon>Pseudomonadota</taxon>
        <taxon>Alphaproteobacteria</taxon>
        <taxon>Sphingomonadales</taxon>
        <taxon>Erythrobacteraceae</taxon>
        <taxon>Erythrobacter/Porphyrobacter group</taxon>
        <taxon>Erythrobacter</taxon>
    </lineage>
</organism>
<protein>
    <submittedName>
        <fullName evidence="2">NAD(P)-dependent dehydrogenase, short-chain alcohol dehydrogenase family</fullName>
    </submittedName>
</protein>
<evidence type="ECO:0000313" key="3">
    <source>
        <dbReference type="Proteomes" id="UP000184391"/>
    </source>
</evidence>
<dbReference type="PRINTS" id="PR00081">
    <property type="entry name" value="GDHRDH"/>
</dbReference>